<protein>
    <recommendedName>
        <fullName evidence="2">Phosphatidate phosphatase APP1 catalytic domain-containing protein</fullName>
    </recommendedName>
</protein>
<accession>A0A8H8CHP6</accession>
<sequence length="379" mass="39995">MHLAKICFSAALLSTTVHGLPTAPQGRGILDEVGILDDILVFDSPAYPDPANAGNTLIDLQTFVSLRQIDLGGLAAALSAALTTLGVNVGDKLGNLQERVKLIGAIGLPGKSTTVSIAGCSAKAKTGETSGSDLGMSLKTGVSLGACNAGREFEATATLGGLFNSRTVKASVFSSPDSGFGVISDIDDTVKISNTLDKLALLRSTLLDDPKPVPGMPELYSSLSQSLDDPQFVYITASPFQLYPFLNDFLDTTYSSAKGPIFTSNLTIADPSEIIQFVTSSNTEAFKLASIDRLNGMYPNKKWLAIGDSTQKDPEVYAQSIRKHGDWIACAWIRRVEGANNTDARFAAAFADIPASRFRIYTDADIPGLADIDVAGGEC</sequence>
<dbReference type="InterPro" id="IPR019236">
    <property type="entry name" value="APP1_cat"/>
</dbReference>
<keyword evidence="1" id="KW-0732">Signal</keyword>
<comment type="caution">
    <text evidence="3">The sequence shown here is derived from an EMBL/GenBank/DDBJ whole genome shotgun (WGS) entry which is preliminary data.</text>
</comment>
<proteinExistence type="predicted"/>
<evidence type="ECO:0000313" key="3">
    <source>
        <dbReference type="EMBL" id="KAG5165903.1"/>
    </source>
</evidence>
<evidence type="ECO:0000256" key="1">
    <source>
        <dbReference type="SAM" id="SignalP"/>
    </source>
</evidence>
<name>A0A8H8CHP6_PSICU</name>
<dbReference type="OrthoDB" id="414243at2759"/>
<dbReference type="PANTHER" id="PTHR28208:SF1">
    <property type="entry name" value="FILAMENT ORGANIZATION PROTEIN APP1-LIKE, PUTATIVE (AFU_ORTHOLOGUE AFUA_1G06650)-RELATED"/>
    <property type="match status" value="1"/>
</dbReference>
<dbReference type="EMBL" id="JAFIQS010000009">
    <property type="protein sequence ID" value="KAG5165903.1"/>
    <property type="molecule type" value="Genomic_DNA"/>
</dbReference>
<dbReference type="Pfam" id="PF09949">
    <property type="entry name" value="APP1_cat"/>
    <property type="match status" value="1"/>
</dbReference>
<dbReference type="GO" id="GO:0008195">
    <property type="term" value="F:phosphatidate phosphatase activity"/>
    <property type="evidence" value="ECO:0007669"/>
    <property type="project" value="InterPro"/>
</dbReference>
<gene>
    <name evidence="3" type="ORF">JR316_009489</name>
</gene>
<feature type="domain" description="Phosphatidate phosphatase APP1 catalytic" evidence="2">
    <location>
        <begin position="180"/>
        <end position="335"/>
    </location>
</feature>
<evidence type="ECO:0000259" key="2">
    <source>
        <dbReference type="Pfam" id="PF09949"/>
    </source>
</evidence>
<reference evidence="3" key="1">
    <citation type="submission" date="2021-02" db="EMBL/GenBank/DDBJ databases">
        <title>Psilocybe cubensis genome.</title>
        <authorList>
            <person name="Mckernan K.J."/>
            <person name="Crawford S."/>
            <person name="Trippe A."/>
            <person name="Kane L.T."/>
            <person name="Mclaughlin S."/>
        </authorList>
    </citation>
    <scope>NUCLEOTIDE SEQUENCE [LARGE SCALE GENOMIC DNA]</scope>
    <source>
        <strain evidence="3">MGC-MH-2018</strain>
    </source>
</reference>
<feature type="chain" id="PRO_5034187344" description="Phosphatidate phosphatase APP1 catalytic domain-containing protein" evidence="1">
    <location>
        <begin position="20"/>
        <end position="379"/>
    </location>
</feature>
<dbReference type="GO" id="GO:0030479">
    <property type="term" value="C:actin cortical patch"/>
    <property type="evidence" value="ECO:0007669"/>
    <property type="project" value="TreeGrafter"/>
</dbReference>
<dbReference type="PANTHER" id="PTHR28208">
    <property type="entry name" value="PHOSPHATIDATE PHOSPHATASE APP1"/>
    <property type="match status" value="1"/>
</dbReference>
<dbReference type="InterPro" id="IPR052935">
    <property type="entry name" value="Mg2+_PAP"/>
</dbReference>
<dbReference type="AlphaFoldDB" id="A0A8H8CHP6"/>
<organism evidence="3">
    <name type="scientific">Psilocybe cubensis</name>
    <name type="common">Psychedelic mushroom</name>
    <name type="synonym">Stropharia cubensis</name>
    <dbReference type="NCBI Taxonomy" id="181762"/>
    <lineage>
        <taxon>Eukaryota</taxon>
        <taxon>Fungi</taxon>
        <taxon>Dikarya</taxon>
        <taxon>Basidiomycota</taxon>
        <taxon>Agaricomycotina</taxon>
        <taxon>Agaricomycetes</taxon>
        <taxon>Agaricomycetidae</taxon>
        <taxon>Agaricales</taxon>
        <taxon>Agaricineae</taxon>
        <taxon>Strophariaceae</taxon>
        <taxon>Psilocybe</taxon>
    </lineage>
</organism>
<feature type="signal peptide" evidence="1">
    <location>
        <begin position="1"/>
        <end position="19"/>
    </location>
</feature>